<sequence>MEALPATVAMPPGAFACQFIRQAFCFTYICNGHAMEHQVGLEPPTCTLMGHEKKRWADAREYCRSRQGALQTSSVDRVELFKANGVTSLWSGYFTQNGHVLKETPSTPTRANFHLFQWKFSPSLTFEDKNKCARFTLEPDQFPRTQTRKRRFLSEQRPQQEASRDRFLLEWADCEEERDFVCKIPARPLASLEVTPSKMFGFDESLDLQMFFTSRSINSKNSAFFCKRGHRNGQVFSISTPADRAVLKFVTQHVKRFSAQLGISDTEYQTSLFWVDDDHTPGCDALFLHASDDRTSTSGLIMSWRCGARLRVLCKAEPAVE</sequence>
<feature type="non-terminal residue" evidence="1">
    <location>
        <position position="321"/>
    </location>
</feature>
<reference evidence="1 2" key="1">
    <citation type="journal article" date="2021" name="Elife">
        <title>Chloroplast acquisition without the gene transfer in kleptoplastic sea slugs, Plakobranchus ocellatus.</title>
        <authorList>
            <person name="Maeda T."/>
            <person name="Takahashi S."/>
            <person name="Yoshida T."/>
            <person name="Shimamura S."/>
            <person name="Takaki Y."/>
            <person name="Nagai Y."/>
            <person name="Toyoda A."/>
            <person name="Suzuki Y."/>
            <person name="Arimoto A."/>
            <person name="Ishii H."/>
            <person name="Satoh N."/>
            <person name="Nishiyama T."/>
            <person name="Hasebe M."/>
            <person name="Maruyama T."/>
            <person name="Minagawa J."/>
            <person name="Obokata J."/>
            <person name="Shigenobu S."/>
        </authorList>
    </citation>
    <scope>NUCLEOTIDE SEQUENCE [LARGE SCALE GENOMIC DNA]</scope>
</reference>
<dbReference type="InterPro" id="IPR016186">
    <property type="entry name" value="C-type_lectin-like/link_sf"/>
</dbReference>
<evidence type="ECO:0008006" key="3">
    <source>
        <dbReference type="Google" id="ProtNLM"/>
    </source>
</evidence>
<dbReference type="Proteomes" id="UP000762676">
    <property type="component" value="Unassembled WGS sequence"/>
</dbReference>
<dbReference type="InterPro" id="IPR016187">
    <property type="entry name" value="CTDL_fold"/>
</dbReference>
<gene>
    <name evidence="1" type="ORF">ElyMa_006456500</name>
</gene>
<proteinExistence type="predicted"/>
<protein>
    <recommendedName>
        <fullName evidence="3">C-type lectin domain-containing protein</fullName>
    </recommendedName>
</protein>
<dbReference type="EMBL" id="BMAT01012968">
    <property type="protein sequence ID" value="GFS02918.1"/>
    <property type="molecule type" value="Genomic_DNA"/>
</dbReference>
<dbReference type="Gene3D" id="3.10.100.10">
    <property type="entry name" value="Mannose-Binding Protein A, subunit A"/>
    <property type="match status" value="1"/>
</dbReference>
<dbReference type="AlphaFoldDB" id="A0AAV4I003"/>
<keyword evidence="2" id="KW-1185">Reference proteome</keyword>
<comment type="caution">
    <text evidence="1">The sequence shown here is derived from an EMBL/GenBank/DDBJ whole genome shotgun (WGS) entry which is preliminary data.</text>
</comment>
<dbReference type="SUPFAM" id="SSF56436">
    <property type="entry name" value="C-type lectin-like"/>
    <property type="match status" value="2"/>
</dbReference>
<accession>A0AAV4I003</accession>
<evidence type="ECO:0000313" key="1">
    <source>
        <dbReference type="EMBL" id="GFS02918.1"/>
    </source>
</evidence>
<evidence type="ECO:0000313" key="2">
    <source>
        <dbReference type="Proteomes" id="UP000762676"/>
    </source>
</evidence>
<organism evidence="1 2">
    <name type="scientific">Elysia marginata</name>
    <dbReference type="NCBI Taxonomy" id="1093978"/>
    <lineage>
        <taxon>Eukaryota</taxon>
        <taxon>Metazoa</taxon>
        <taxon>Spiralia</taxon>
        <taxon>Lophotrochozoa</taxon>
        <taxon>Mollusca</taxon>
        <taxon>Gastropoda</taxon>
        <taxon>Heterobranchia</taxon>
        <taxon>Euthyneura</taxon>
        <taxon>Panpulmonata</taxon>
        <taxon>Sacoglossa</taxon>
        <taxon>Placobranchoidea</taxon>
        <taxon>Plakobranchidae</taxon>
        <taxon>Elysia</taxon>
    </lineage>
</organism>
<name>A0AAV4I003_9GAST</name>